<gene>
    <name evidence="2" type="ORF">RWH44_07035</name>
</gene>
<dbReference type="InterPro" id="IPR036894">
    <property type="entry name" value="YbaB-like_sf"/>
</dbReference>
<feature type="compositionally biased region" description="Basic and acidic residues" evidence="1">
    <location>
        <begin position="115"/>
        <end position="131"/>
    </location>
</feature>
<dbReference type="EMBL" id="JAWDIT010000002">
    <property type="protein sequence ID" value="MDU0345458.1"/>
    <property type="molecule type" value="Genomic_DNA"/>
</dbReference>
<accession>A0ABU3SKW9</accession>
<dbReference type="Gene3D" id="3.30.1310.10">
    <property type="entry name" value="Nucleoid-associated protein YbaB-like domain"/>
    <property type="match status" value="1"/>
</dbReference>
<dbReference type="Proteomes" id="UP001261125">
    <property type="component" value="Unassembled WGS sequence"/>
</dbReference>
<evidence type="ECO:0000256" key="1">
    <source>
        <dbReference type="SAM" id="MobiDB-lite"/>
    </source>
</evidence>
<keyword evidence="3" id="KW-1185">Reference proteome</keyword>
<evidence type="ECO:0000313" key="3">
    <source>
        <dbReference type="Proteomes" id="UP001261125"/>
    </source>
</evidence>
<protein>
    <submittedName>
        <fullName evidence="2">YbaB/EbfC family nucleoid-associated protein</fullName>
    </submittedName>
</protein>
<dbReference type="Pfam" id="PF02575">
    <property type="entry name" value="YbaB_DNA_bd"/>
    <property type="match status" value="1"/>
</dbReference>
<organism evidence="2 3">
    <name type="scientific">Microbacterium phycohabitans</name>
    <dbReference type="NCBI Taxonomy" id="3075993"/>
    <lineage>
        <taxon>Bacteria</taxon>
        <taxon>Bacillati</taxon>
        <taxon>Actinomycetota</taxon>
        <taxon>Actinomycetes</taxon>
        <taxon>Micrococcales</taxon>
        <taxon>Microbacteriaceae</taxon>
        <taxon>Microbacterium</taxon>
    </lineage>
</organism>
<comment type="caution">
    <text evidence="2">The sequence shown here is derived from an EMBL/GenBank/DDBJ whole genome shotgun (WGS) entry which is preliminary data.</text>
</comment>
<reference evidence="2 3" key="1">
    <citation type="submission" date="2023-09" db="EMBL/GenBank/DDBJ databases">
        <title>Microbacterium fusihabitans sp. nov., Microbacterium phycihabitans sp. nov., and Microbacterium cervinum sp. nov., isolated from dried seaweeds of beach.</title>
        <authorList>
            <person name="Lee S.D."/>
        </authorList>
    </citation>
    <scope>NUCLEOTIDE SEQUENCE [LARGE SCALE GENOMIC DNA]</scope>
    <source>
        <strain evidence="2 3">KSW2-29</strain>
    </source>
</reference>
<dbReference type="InterPro" id="IPR004401">
    <property type="entry name" value="YbaB/EbfC"/>
</dbReference>
<name>A0ABU3SKW9_9MICO</name>
<dbReference type="RefSeq" id="WP_298870070.1">
    <property type="nucleotide sequence ID" value="NZ_JAWDIT010000002.1"/>
</dbReference>
<sequence>MTNSAEVHEALRKIDEQVAMSQHRAQLMQDLAVQIEAIHVEVTSPGGEMTVHVDANGRLIDIDLTSRAMALEPSRVRTLLLDSLDEAYEEATRRSVALASAAFGPDAPTVAGLRENAERYRPQLKREEDEQ</sequence>
<proteinExistence type="predicted"/>
<dbReference type="SUPFAM" id="SSF82607">
    <property type="entry name" value="YbaB-like"/>
    <property type="match status" value="1"/>
</dbReference>
<feature type="region of interest" description="Disordered" evidence="1">
    <location>
        <begin position="106"/>
        <end position="131"/>
    </location>
</feature>
<evidence type="ECO:0000313" key="2">
    <source>
        <dbReference type="EMBL" id="MDU0345458.1"/>
    </source>
</evidence>